<keyword evidence="3 5" id="KW-0808">Transferase</keyword>
<comment type="caution">
    <text evidence="7">The sequence shown here is derived from an EMBL/GenBank/DDBJ whole genome shotgun (WGS) entry which is preliminary data.</text>
</comment>
<comment type="catalytic activity">
    <reaction evidence="4 6">
        <text>glucuronate acceptor + UDP-alpha-D-glucuronate = acceptor beta-D-glucuronoside + UDP + H(+)</text>
        <dbReference type="Rhea" id="RHEA:21032"/>
        <dbReference type="ChEBI" id="CHEBI:15378"/>
        <dbReference type="ChEBI" id="CHEBI:58052"/>
        <dbReference type="ChEBI" id="CHEBI:58223"/>
        <dbReference type="ChEBI" id="CHEBI:132367"/>
        <dbReference type="ChEBI" id="CHEBI:132368"/>
        <dbReference type="EC" id="2.4.1.17"/>
    </reaction>
</comment>
<dbReference type="GO" id="GO:0015020">
    <property type="term" value="F:glucuronosyltransferase activity"/>
    <property type="evidence" value="ECO:0007669"/>
    <property type="project" value="UniProtKB-EC"/>
</dbReference>
<dbReference type="PROSITE" id="PS00375">
    <property type="entry name" value="UDPGT"/>
    <property type="match status" value="1"/>
</dbReference>
<keyword evidence="2 5" id="KW-0328">Glycosyltransferase</keyword>
<evidence type="ECO:0000256" key="6">
    <source>
        <dbReference type="RuleBase" id="RU362059"/>
    </source>
</evidence>
<keyword evidence="6" id="KW-0732">Signal</keyword>
<evidence type="ECO:0000256" key="3">
    <source>
        <dbReference type="ARBA" id="ARBA00022679"/>
    </source>
</evidence>
<dbReference type="CDD" id="cd03784">
    <property type="entry name" value="GT1_Gtf-like"/>
    <property type="match status" value="1"/>
</dbReference>
<dbReference type="OrthoDB" id="5835829at2759"/>
<dbReference type="Pfam" id="PF00201">
    <property type="entry name" value="UDPGT"/>
    <property type="match status" value="1"/>
</dbReference>
<dbReference type="InterPro" id="IPR035595">
    <property type="entry name" value="UDP_glycos_trans_CS"/>
</dbReference>
<dbReference type="AlphaFoldDB" id="A0A4U5NKT5"/>
<dbReference type="Proteomes" id="UP000298663">
    <property type="component" value="Unassembled WGS sequence"/>
</dbReference>
<dbReference type="GO" id="GO:0016020">
    <property type="term" value="C:membrane"/>
    <property type="evidence" value="ECO:0007669"/>
    <property type="project" value="UniProtKB-SubCell"/>
</dbReference>
<dbReference type="STRING" id="34508.A0A4U5NKT5"/>
<evidence type="ECO:0000256" key="4">
    <source>
        <dbReference type="ARBA" id="ARBA00047475"/>
    </source>
</evidence>
<gene>
    <name evidence="7" type="ORF">L596_016855</name>
</gene>
<comment type="subcellular location">
    <subcellularLocation>
        <location evidence="6">Membrane</location>
        <topology evidence="6">Single-pass membrane protein</topology>
    </subcellularLocation>
</comment>
<dbReference type="EMBL" id="AZBU02000004">
    <property type="protein sequence ID" value="TKR83231.1"/>
    <property type="molecule type" value="Genomic_DNA"/>
</dbReference>
<feature type="chain" id="PRO_5021040889" description="UDP-glucuronosyltransferase" evidence="6">
    <location>
        <begin position="20"/>
        <end position="506"/>
    </location>
</feature>
<dbReference type="FunFam" id="3.40.50.2000:FF:000021">
    <property type="entry name" value="UDP-glucuronosyltransferase"/>
    <property type="match status" value="1"/>
</dbReference>
<dbReference type="Gene3D" id="3.40.50.2000">
    <property type="entry name" value="Glycogen Phosphorylase B"/>
    <property type="match status" value="1"/>
</dbReference>
<evidence type="ECO:0000313" key="7">
    <source>
        <dbReference type="EMBL" id="TKR83231.1"/>
    </source>
</evidence>
<reference evidence="7 8" key="2">
    <citation type="journal article" date="2019" name="G3 (Bethesda)">
        <title>Hybrid Assembly of the Genome of the Entomopathogenic Nematode Steinernema carpocapsae Identifies the X-Chromosome.</title>
        <authorList>
            <person name="Serra L."/>
            <person name="Macchietto M."/>
            <person name="Macias-Munoz A."/>
            <person name="McGill C.J."/>
            <person name="Rodriguez I.M."/>
            <person name="Rodriguez B."/>
            <person name="Murad R."/>
            <person name="Mortazavi A."/>
        </authorList>
    </citation>
    <scope>NUCLEOTIDE SEQUENCE [LARGE SCALE GENOMIC DNA]</scope>
    <source>
        <strain evidence="7 8">ALL</strain>
    </source>
</reference>
<comment type="similarity">
    <text evidence="1 5">Belongs to the UDP-glycosyltransferase family.</text>
</comment>
<name>A0A4U5NKT5_STECR</name>
<accession>A0A4U5NKT5</accession>
<proteinExistence type="inferred from homology"/>
<evidence type="ECO:0000256" key="1">
    <source>
        <dbReference type="ARBA" id="ARBA00009995"/>
    </source>
</evidence>
<evidence type="ECO:0000256" key="2">
    <source>
        <dbReference type="ARBA" id="ARBA00022676"/>
    </source>
</evidence>
<dbReference type="InterPro" id="IPR050271">
    <property type="entry name" value="UDP-glycosyltransferase"/>
</dbReference>
<evidence type="ECO:0000313" key="8">
    <source>
        <dbReference type="Proteomes" id="UP000298663"/>
    </source>
</evidence>
<organism evidence="7 8">
    <name type="scientific">Steinernema carpocapsae</name>
    <name type="common">Entomopathogenic nematode</name>
    <dbReference type="NCBI Taxonomy" id="34508"/>
    <lineage>
        <taxon>Eukaryota</taxon>
        <taxon>Metazoa</taxon>
        <taxon>Ecdysozoa</taxon>
        <taxon>Nematoda</taxon>
        <taxon>Chromadorea</taxon>
        <taxon>Rhabditida</taxon>
        <taxon>Tylenchina</taxon>
        <taxon>Panagrolaimomorpha</taxon>
        <taxon>Strongyloidoidea</taxon>
        <taxon>Steinernematidae</taxon>
        <taxon>Steinernema</taxon>
    </lineage>
</organism>
<reference evidence="7 8" key="1">
    <citation type="journal article" date="2015" name="Genome Biol.">
        <title>Comparative genomics of Steinernema reveals deeply conserved gene regulatory networks.</title>
        <authorList>
            <person name="Dillman A.R."/>
            <person name="Macchietto M."/>
            <person name="Porter C.F."/>
            <person name="Rogers A."/>
            <person name="Williams B."/>
            <person name="Antoshechkin I."/>
            <person name="Lee M.M."/>
            <person name="Goodwin Z."/>
            <person name="Lu X."/>
            <person name="Lewis E.E."/>
            <person name="Goodrich-Blair H."/>
            <person name="Stock S.P."/>
            <person name="Adams B.J."/>
            <person name="Sternberg P.W."/>
            <person name="Mortazavi A."/>
        </authorList>
    </citation>
    <scope>NUCLEOTIDE SEQUENCE [LARGE SCALE GENOMIC DNA]</scope>
    <source>
        <strain evidence="7 8">ALL</strain>
    </source>
</reference>
<sequence length="506" mass="58101">MSPFAVILLTLFLAIEGQCSNILITVMHDSISHINSMKPYFKRLGKAGHNVTVLDTTSDLLPKSFGPNINVHHLHVPEKENFRDTLGEALWTPNPDPSSVALLCAMQNEVFKRILDDHFDELRPILDQKWDVVVSDELFGIHQFALDLYHFEKKETPYIVFGTTNNLFTTLMYNSLGHSGPSQLHTYVQVPRGDDDIYDPSKFWHRFENFKQHAIEYVSMEFFLSTVDGFSQIHRFGIKDFSWWKYYEHTSLVFTESFDRIGHPIPESNDFIGIGSHCGSSKPISGEYLEFVEDPASQGTIYIAFGSNLLWDYAPKRVFRAFLDSFKNLTNYRIIFVYNGKQNLTLGDHVMITPWAPQPDILHHNKTKLFISHGGLKSVKEALCSNTPVLYMPIFSEQAYNARLAVQNRVAGVLDKFTVTAKDIVRQAKKILENPFYKTRMKQLRSILLDRPMSSDDLSVFYTERVIRKKNKKIAFEREGKKLSWSSHLYLSLIMGAVVICSVMSM</sequence>
<feature type="signal peptide" evidence="6">
    <location>
        <begin position="1"/>
        <end position="19"/>
    </location>
</feature>
<dbReference type="SUPFAM" id="SSF53756">
    <property type="entry name" value="UDP-Glycosyltransferase/glycogen phosphorylase"/>
    <property type="match status" value="1"/>
</dbReference>
<protein>
    <recommendedName>
        <fullName evidence="6">UDP-glucuronosyltransferase</fullName>
        <ecNumber evidence="6">2.4.1.17</ecNumber>
    </recommendedName>
</protein>
<dbReference type="PANTHER" id="PTHR48043">
    <property type="entry name" value="EG:EG0003.4 PROTEIN-RELATED"/>
    <property type="match status" value="1"/>
</dbReference>
<evidence type="ECO:0000256" key="5">
    <source>
        <dbReference type="RuleBase" id="RU003718"/>
    </source>
</evidence>
<dbReference type="InterPro" id="IPR002213">
    <property type="entry name" value="UDP_glucos_trans"/>
</dbReference>
<keyword evidence="8" id="KW-1185">Reference proteome</keyword>
<dbReference type="EC" id="2.4.1.17" evidence="6"/>
<dbReference type="PANTHER" id="PTHR48043:SF119">
    <property type="entry name" value="UDP-GLUCURONOSYLTRANSFERASE"/>
    <property type="match status" value="1"/>
</dbReference>